<name>A0A0L6CME4_9MICO</name>
<dbReference type="PANTHER" id="PTHR35561">
    <property type="entry name" value="RNA 2',3'-CYCLIC PHOSPHODIESTERASE"/>
    <property type="match status" value="1"/>
</dbReference>
<dbReference type="Pfam" id="PF13563">
    <property type="entry name" value="2_5_RNA_ligase2"/>
    <property type="match status" value="1"/>
</dbReference>
<dbReference type="AlphaFoldDB" id="A0A0L6CME4"/>
<dbReference type="NCBIfam" id="TIGR02258">
    <property type="entry name" value="2_5_ligase"/>
    <property type="match status" value="1"/>
</dbReference>
<dbReference type="EC" id="3.1.4.58" evidence="2"/>
<dbReference type="InterPro" id="IPR009097">
    <property type="entry name" value="Cyclic_Pdiesterase"/>
</dbReference>
<dbReference type="EMBL" id="LAIR01000002">
    <property type="protein sequence ID" value="KNX38909.1"/>
    <property type="molecule type" value="Genomic_DNA"/>
</dbReference>
<evidence type="ECO:0000256" key="2">
    <source>
        <dbReference type="HAMAP-Rule" id="MF_01940"/>
    </source>
</evidence>
<evidence type="ECO:0000313" key="4">
    <source>
        <dbReference type="Proteomes" id="UP000037397"/>
    </source>
</evidence>
<feature type="short sequence motif" description="HXTX 1" evidence="2">
    <location>
        <begin position="38"/>
        <end position="41"/>
    </location>
</feature>
<protein>
    <recommendedName>
        <fullName evidence="2">RNA 2',3'-cyclic phosphodiesterase</fullName>
        <shortName evidence="2">RNA 2',3'-CPDase</shortName>
        <ecNumber evidence="2">3.1.4.58</ecNumber>
    </recommendedName>
</protein>
<gene>
    <name evidence="3" type="ORF">VV01_20090</name>
</gene>
<dbReference type="RefSeq" id="WP_050671438.1">
    <property type="nucleotide sequence ID" value="NZ_LAIR01000002.1"/>
</dbReference>
<comment type="catalytic activity">
    <reaction evidence="2">
        <text>a 3'-end 2',3'-cyclophospho-ribonucleotide-RNA + H2O = a 3'-end 2'-phospho-ribonucleotide-RNA + H(+)</text>
        <dbReference type="Rhea" id="RHEA:11828"/>
        <dbReference type="Rhea" id="RHEA-COMP:10464"/>
        <dbReference type="Rhea" id="RHEA-COMP:17353"/>
        <dbReference type="ChEBI" id="CHEBI:15377"/>
        <dbReference type="ChEBI" id="CHEBI:15378"/>
        <dbReference type="ChEBI" id="CHEBI:83064"/>
        <dbReference type="ChEBI" id="CHEBI:173113"/>
        <dbReference type="EC" id="3.1.4.58"/>
    </reaction>
</comment>
<dbReference type="OrthoDB" id="9787070at2"/>
<comment type="function">
    <text evidence="2">Hydrolyzes RNA 2',3'-cyclic phosphodiester to an RNA 2'-phosphomonoester.</text>
</comment>
<dbReference type="SUPFAM" id="SSF55144">
    <property type="entry name" value="LigT-like"/>
    <property type="match status" value="1"/>
</dbReference>
<feature type="active site" description="Proton donor" evidence="2">
    <location>
        <position position="38"/>
    </location>
</feature>
<keyword evidence="4" id="KW-1185">Reference proteome</keyword>
<dbReference type="Proteomes" id="UP000037397">
    <property type="component" value="Unassembled WGS sequence"/>
</dbReference>
<evidence type="ECO:0000313" key="3">
    <source>
        <dbReference type="EMBL" id="KNX38909.1"/>
    </source>
</evidence>
<proteinExistence type="inferred from homology"/>
<dbReference type="GO" id="GO:0008664">
    <property type="term" value="F:RNA 2',3'-cyclic 3'-phosphodiesterase activity"/>
    <property type="evidence" value="ECO:0007669"/>
    <property type="project" value="UniProtKB-EC"/>
</dbReference>
<keyword evidence="1 2" id="KW-0378">Hydrolase</keyword>
<evidence type="ECO:0000256" key="1">
    <source>
        <dbReference type="ARBA" id="ARBA00022801"/>
    </source>
</evidence>
<organism evidence="3 4">
    <name type="scientific">Luteipulveratus halotolerans</name>
    <dbReference type="NCBI Taxonomy" id="1631356"/>
    <lineage>
        <taxon>Bacteria</taxon>
        <taxon>Bacillati</taxon>
        <taxon>Actinomycetota</taxon>
        <taxon>Actinomycetes</taxon>
        <taxon>Micrococcales</taxon>
        <taxon>Dermacoccaceae</taxon>
        <taxon>Luteipulveratus</taxon>
    </lineage>
</organism>
<dbReference type="InterPro" id="IPR004175">
    <property type="entry name" value="RNA_CPDase"/>
</dbReference>
<feature type="short sequence motif" description="HXTX 2" evidence="2">
    <location>
        <begin position="125"/>
        <end position="128"/>
    </location>
</feature>
<dbReference type="HAMAP" id="MF_01940">
    <property type="entry name" value="RNA_CPDase"/>
    <property type="match status" value="1"/>
</dbReference>
<accession>A0A0L6CME4</accession>
<dbReference type="GO" id="GO:0004113">
    <property type="term" value="F:2',3'-cyclic-nucleotide 3'-phosphodiesterase activity"/>
    <property type="evidence" value="ECO:0007669"/>
    <property type="project" value="InterPro"/>
</dbReference>
<comment type="similarity">
    <text evidence="2">Belongs to the 2H phosphoesterase superfamily. ThpR family.</text>
</comment>
<dbReference type="PANTHER" id="PTHR35561:SF1">
    <property type="entry name" value="RNA 2',3'-CYCLIC PHOSPHODIESTERASE"/>
    <property type="match status" value="1"/>
</dbReference>
<dbReference type="STRING" id="1631356.VV01_20090"/>
<feature type="active site" description="Proton acceptor" evidence="2">
    <location>
        <position position="125"/>
    </location>
</feature>
<dbReference type="Gene3D" id="3.90.1140.10">
    <property type="entry name" value="Cyclic phosphodiesterase"/>
    <property type="match status" value="1"/>
</dbReference>
<reference evidence="4" key="1">
    <citation type="submission" date="2015-03" db="EMBL/GenBank/DDBJ databases">
        <title>Luteipulveratus halotolerans sp. nov., a novel actinobacterium (Dermacoccaceae) from Sarawak, Malaysia.</title>
        <authorList>
            <person name="Juboi H."/>
            <person name="Basik A."/>
            <person name="Shamsul S.S."/>
            <person name="Arnold P."/>
            <person name="Schmitt E.K."/>
            <person name="Sanglier J.-J."/>
            <person name="Yeo T."/>
        </authorList>
    </citation>
    <scope>NUCLEOTIDE SEQUENCE [LARGE SCALE GENOMIC DNA]</scope>
    <source>
        <strain evidence="4">C296001</strain>
    </source>
</reference>
<sequence length="183" mass="20164">MAQRMFVALVPPAPVRDDLATFLEPRSEHPWIDPEQWHITLAFMPAVPDFALDGLVEGLESVTGRRTPMRLQLRGGGAFPEAWAAKVLWMGLAGDVAGLGRLATNVRNGAQHAGAPPEGRAFRPHLTVSRLRRVQEQSRWVQVLDTYEGPQWVADEVTLFASHLGEGPHGRPRHETVATVSLT</sequence>
<comment type="caution">
    <text evidence="3">The sequence shown here is derived from an EMBL/GenBank/DDBJ whole genome shotgun (WGS) entry which is preliminary data.</text>
</comment>